<dbReference type="Pfam" id="PF00588">
    <property type="entry name" value="SpoU_methylase"/>
    <property type="match status" value="1"/>
</dbReference>
<feature type="domain" description="RNA 2-O ribose methyltransferase substrate binding" evidence="5">
    <location>
        <begin position="130"/>
        <end position="206"/>
    </location>
</feature>
<dbReference type="Pfam" id="PF08032">
    <property type="entry name" value="SpoU_sub_bind"/>
    <property type="match status" value="1"/>
</dbReference>
<evidence type="ECO:0000256" key="4">
    <source>
        <dbReference type="SAM" id="MobiDB-lite"/>
    </source>
</evidence>
<feature type="compositionally biased region" description="Basic and acidic residues" evidence="4">
    <location>
        <begin position="60"/>
        <end position="75"/>
    </location>
</feature>
<evidence type="ECO:0000313" key="6">
    <source>
        <dbReference type="EMBL" id="GIJ28153.1"/>
    </source>
</evidence>
<dbReference type="InterPro" id="IPR001537">
    <property type="entry name" value="SpoU_MeTrfase"/>
</dbReference>
<dbReference type="EMBL" id="BOPC01000043">
    <property type="protein sequence ID" value="GIJ28153.1"/>
    <property type="molecule type" value="Genomic_DNA"/>
</dbReference>
<dbReference type="InterPro" id="IPR029064">
    <property type="entry name" value="Ribosomal_eL30-like_sf"/>
</dbReference>
<reference evidence="6 7" key="1">
    <citation type="submission" date="2021-01" db="EMBL/GenBank/DDBJ databases">
        <title>Whole genome shotgun sequence of Verrucosispora qiuiae NBRC 106684.</title>
        <authorList>
            <person name="Komaki H."/>
            <person name="Tamura T."/>
        </authorList>
    </citation>
    <scope>NUCLEOTIDE SEQUENCE [LARGE SCALE GENOMIC DNA]</scope>
    <source>
        <strain evidence="6 7">NBRC 106684</strain>
    </source>
</reference>
<evidence type="ECO:0000256" key="1">
    <source>
        <dbReference type="ARBA" id="ARBA00007228"/>
    </source>
</evidence>
<dbReference type="SMART" id="SM00967">
    <property type="entry name" value="SpoU_sub_bind"/>
    <property type="match status" value="1"/>
</dbReference>
<evidence type="ECO:0000259" key="5">
    <source>
        <dbReference type="SMART" id="SM00967"/>
    </source>
</evidence>
<dbReference type="SUPFAM" id="SSF55315">
    <property type="entry name" value="L30e-like"/>
    <property type="match status" value="1"/>
</dbReference>
<evidence type="ECO:0000313" key="7">
    <source>
        <dbReference type="Proteomes" id="UP000653076"/>
    </source>
</evidence>
<dbReference type="InterPro" id="IPR029026">
    <property type="entry name" value="tRNA_m1G_MTases_N"/>
</dbReference>
<dbReference type="InterPro" id="IPR029028">
    <property type="entry name" value="Alpha/beta_knot_MTases"/>
</dbReference>
<dbReference type="Gene3D" id="3.30.1330.30">
    <property type="match status" value="1"/>
</dbReference>
<dbReference type="PANTHER" id="PTHR46429:SF1">
    <property type="entry name" value="23S RRNA (GUANOSINE-2'-O-)-METHYLTRANSFERASE RLMB"/>
    <property type="match status" value="1"/>
</dbReference>
<feature type="region of interest" description="Disordered" evidence="4">
    <location>
        <begin position="1"/>
        <end position="127"/>
    </location>
</feature>
<evidence type="ECO:0000256" key="3">
    <source>
        <dbReference type="ARBA" id="ARBA00022679"/>
    </source>
</evidence>
<keyword evidence="2" id="KW-0489">Methyltransferase</keyword>
<proteinExistence type="inferred from homology"/>
<dbReference type="SUPFAM" id="SSF75217">
    <property type="entry name" value="alpha/beta knot"/>
    <property type="match status" value="1"/>
</dbReference>
<dbReference type="Gene3D" id="3.40.1280.10">
    <property type="match status" value="1"/>
</dbReference>
<protein>
    <submittedName>
        <fullName evidence="6">23S rRNA (Guanosine(2251)-2'-O)-methyltransferase RlmB</fullName>
    </submittedName>
</protein>
<dbReference type="RefSeq" id="WP_204035683.1">
    <property type="nucleotide sequence ID" value="NZ_BOPC01000043.1"/>
</dbReference>
<dbReference type="Proteomes" id="UP000653076">
    <property type="component" value="Unassembled WGS sequence"/>
</dbReference>
<evidence type="ECO:0000256" key="2">
    <source>
        <dbReference type="ARBA" id="ARBA00022603"/>
    </source>
</evidence>
<dbReference type="NCBIfam" id="TIGR00186">
    <property type="entry name" value="rRNA_methyl_3"/>
    <property type="match status" value="1"/>
</dbReference>
<organism evidence="6 7">
    <name type="scientific">Micromonospora qiuiae</name>
    <dbReference type="NCBI Taxonomy" id="502268"/>
    <lineage>
        <taxon>Bacteria</taxon>
        <taxon>Bacillati</taxon>
        <taxon>Actinomycetota</taxon>
        <taxon>Actinomycetes</taxon>
        <taxon>Micromonosporales</taxon>
        <taxon>Micromonosporaceae</taxon>
        <taxon>Micromonospora</taxon>
    </lineage>
</organism>
<dbReference type="PANTHER" id="PTHR46429">
    <property type="entry name" value="23S RRNA (GUANOSINE-2'-O-)-METHYLTRANSFERASE RLMB"/>
    <property type="match status" value="1"/>
</dbReference>
<accession>A0ABQ4JDA6</accession>
<dbReference type="InterPro" id="IPR013123">
    <property type="entry name" value="SpoU_subst-bd"/>
</dbReference>
<name>A0ABQ4JDA6_9ACTN</name>
<dbReference type="InterPro" id="IPR004441">
    <property type="entry name" value="rRNA_MeTrfase_TrmH"/>
</dbReference>
<keyword evidence="7" id="KW-1185">Reference proteome</keyword>
<sequence length="373" mass="38927">MAGNSQRRGRRTTSKAAAPKGSGGKNRNALAGRGRTLPADERPWHKAYSGTEKLPQRTAWKQEKERRAAAEEGRIPKIGKPGSKDTTWGKGGGRGTSAPRAARGKQPAGRGGPRVAPGRKSNPAKDAPELLVGRNPVLEALRAQVPTTALYLAQGIDIDDRVNESVRTAADRAIAILEVSRAELDRMTGGVLHQGIGLQVPPFAYEQFEDLLAAAVEQPAPLLVALDGVTDPRNLGAVIRSAAAFGAQGVFVPERRAAGITATAWRTSAGAAARVPVAQVTNLTRSLKACQDAGFVVVGLDADGETDLYNLEAAVGPLVVVVGSEGRGLSRLVGQTCDLTVSIPMVSEVESLNASVAAAVTLAEVARRRAVEG</sequence>
<comment type="caution">
    <text evidence="6">The sequence shown here is derived from an EMBL/GenBank/DDBJ whole genome shotgun (WGS) entry which is preliminary data.</text>
</comment>
<gene>
    <name evidence="6" type="primary">yjfH</name>
    <name evidence="6" type="ORF">Vqi01_33150</name>
</gene>
<comment type="similarity">
    <text evidence="1">Belongs to the class IV-like SAM-binding methyltransferase superfamily. RNA methyltransferase TrmH family.</text>
</comment>
<keyword evidence="3" id="KW-0808">Transferase</keyword>
<dbReference type="CDD" id="cd18103">
    <property type="entry name" value="SpoU-like_RlmB"/>
    <property type="match status" value="1"/>
</dbReference>